<dbReference type="AlphaFoldDB" id="A0A016S598"/>
<name>A0A016S598_9BILA</name>
<keyword evidence="1" id="KW-0812">Transmembrane</keyword>
<evidence type="ECO:0000256" key="1">
    <source>
        <dbReference type="SAM" id="Phobius"/>
    </source>
</evidence>
<comment type="caution">
    <text evidence="2">The sequence shown here is derived from an EMBL/GenBank/DDBJ whole genome shotgun (WGS) entry which is preliminary data.</text>
</comment>
<dbReference type="PANTHER" id="PTHR22714">
    <property type="entry name" value="PROTEIN CBG02446-RELATED"/>
    <property type="match status" value="1"/>
</dbReference>
<evidence type="ECO:0008006" key="4">
    <source>
        <dbReference type="Google" id="ProtNLM"/>
    </source>
</evidence>
<keyword evidence="3" id="KW-1185">Reference proteome</keyword>
<reference evidence="3" key="1">
    <citation type="journal article" date="2015" name="Nat. Genet.">
        <title>The genome and transcriptome of the zoonotic hookworm Ancylostoma ceylanicum identify infection-specific gene families.</title>
        <authorList>
            <person name="Schwarz E.M."/>
            <person name="Hu Y."/>
            <person name="Antoshechkin I."/>
            <person name="Miller M.M."/>
            <person name="Sternberg P.W."/>
            <person name="Aroian R.V."/>
        </authorList>
    </citation>
    <scope>NUCLEOTIDE SEQUENCE</scope>
    <source>
        <strain evidence="3">HY135</strain>
    </source>
</reference>
<dbReference type="SUPFAM" id="SSF53850">
    <property type="entry name" value="Periplasmic binding protein-like II"/>
    <property type="match status" value="1"/>
</dbReference>
<dbReference type="STRING" id="53326.A0A016S598"/>
<dbReference type="Gene3D" id="3.40.190.10">
    <property type="entry name" value="Periplasmic binding protein-like II"/>
    <property type="match status" value="3"/>
</dbReference>
<sequence>MKMVADSLHLAIDAVVVNNAVGSLDWGTLQKNGSWTGVLGYLANNTADTACLFYQRTDLRDQYFELSYPVTYIQPVYVVKRQKTTIGSVLWNAFKPYSYITWLAILASFVVQLLVMVFISYAEVKMKRRPRFRPYEMAWEVLQLQLDEKSENMVFHTIAGNTILFIFSLLQSAFFTYLYEGLLLSALIQQGEENPFKDADGLIRLIAEGKYHLVTNYRGNWYFDELDHSNSSHFAKLRAATSSNPVVVAKSVSDALDMVDKGNYIFPIQQDSLAMQMSKERCNFVYVNKGLPQRSAHLIFANNSLFLNAFNTGIIMQASFIQRTFHKYFLAGSKIGKIPKCPATEFVEGSKSLDANSVIGIFTLGAIGMSFALVAFVAEIYHFWHKNVFMRKWRANAPLGGVENILAVANIHLNSSNEDRFDLLKLAEYRERIQERRHSRETYTSL</sequence>
<evidence type="ECO:0000313" key="2">
    <source>
        <dbReference type="EMBL" id="EYB85502.1"/>
    </source>
</evidence>
<keyword evidence="1" id="KW-0472">Membrane</keyword>
<accession>A0A016S598</accession>
<keyword evidence="1" id="KW-1133">Transmembrane helix</keyword>
<dbReference type="EMBL" id="JARK01001633">
    <property type="protein sequence ID" value="EYB85502.1"/>
    <property type="molecule type" value="Genomic_DNA"/>
</dbReference>
<organism evidence="2 3">
    <name type="scientific">Ancylostoma ceylanicum</name>
    <dbReference type="NCBI Taxonomy" id="53326"/>
    <lineage>
        <taxon>Eukaryota</taxon>
        <taxon>Metazoa</taxon>
        <taxon>Ecdysozoa</taxon>
        <taxon>Nematoda</taxon>
        <taxon>Chromadorea</taxon>
        <taxon>Rhabditida</taxon>
        <taxon>Rhabditina</taxon>
        <taxon>Rhabditomorpha</taxon>
        <taxon>Strongyloidea</taxon>
        <taxon>Ancylostomatidae</taxon>
        <taxon>Ancylostomatinae</taxon>
        <taxon>Ancylostoma</taxon>
    </lineage>
</organism>
<dbReference type="InterPro" id="IPR040128">
    <property type="entry name" value="T25E4.2-like"/>
</dbReference>
<dbReference type="OrthoDB" id="5815759at2759"/>
<gene>
    <name evidence="2" type="primary">Acey_s0297.g1740</name>
    <name evidence="2" type="ORF">Y032_0297g1740</name>
</gene>
<protein>
    <recommendedName>
        <fullName evidence="4">Ionotropic glutamate receptor L-glutamate and glycine-binding domain-containing protein</fullName>
    </recommendedName>
</protein>
<feature type="transmembrane region" description="Helical" evidence="1">
    <location>
        <begin position="358"/>
        <end position="384"/>
    </location>
</feature>
<proteinExistence type="predicted"/>
<dbReference type="Proteomes" id="UP000024635">
    <property type="component" value="Unassembled WGS sequence"/>
</dbReference>
<dbReference type="PANTHER" id="PTHR22714:SF7">
    <property type="entry name" value="SOLUTE-BINDING PROTEIN FAMILY 3_N-TERMINAL DOMAIN-CONTAINING PROTEIN"/>
    <property type="match status" value="1"/>
</dbReference>
<feature type="transmembrane region" description="Helical" evidence="1">
    <location>
        <begin position="99"/>
        <end position="122"/>
    </location>
</feature>
<evidence type="ECO:0000313" key="3">
    <source>
        <dbReference type="Proteomes" id="UP000024635"/>
    </source>
</evidence>